<dbReference type="EMBL" id="FOGI01000009">
    <property type="protein sequence ID" value="SES27280.1"/>
    <property type="molecule type" value="Genomic_DNA"/>
</dbReference>
<accession>A0A1H9VZX3</accession>
<dbReference type="Proteomes" id="UP000199051">
    <property type="component" value="Unassembled WGS sequence"/>
</dbReference>
<proteinExistence type="predicted"/>
<organism evidence="1 2">
    <name type="scientific">Actinokineospora terrae</name>
    <dbReference type="NCBI Taxonomy" id="155974"/>
    <lineage>
        <taxon>Bacteria</taxon>
        <taxon>Bacillati</taxon>
        <taxon>Actinomycetota</taxon>
        <taxon>Actinomycetes</taxon>
        <taxon>Pseudonocardiales</taxon>
        <taxon>Pseudonocardiaceae</taxon>
        <taxon>Actinokineospora</taxon>
    </lineage>
</organism>
<gene>
    <name evidence="1" type="ORF">SAMN04487818_109237</name>
</gene>
<keyword evidence="2" id="KW-1185">Reference proteome</keyword>
<sequence>MSRTAITAALTRMTSALDQHLITYSLPTPHLITLSVGGRPSDYARVMIHSESLPIIAATLLHWANTLTNPQPRLLGETDDYTAKIQVHGRLPDRTEVQVCAHPEHHLDKFRDQALSPDQTLLWLHEQASTALTARHAATE</sequence>
<dbReference type="RefSeq" id="WP_092781807.1">
    <property type="nucleotide sequence ID" value="NZ_FOGI01000009.1"/>
</dbReference>
<dbReference type="STRING" id="155974.SAMN04487818_109237"/>
<reference evidence="2" key="1">
    <citation type="submission" date="2016-10" db="EMBL/GenBank/DDBJ databases">
        <authorList>
            <person name="Varghese N."/>
            <person name="Submissions S."/>
        </authorList>
    </citation>
    <scope>NUCLEOTIDE SEQUENCE [LARGE SCALE GENOMIC DNA]</scope>
    <source>
        <strain evidence="2">DSM 44260</strain>
    </source>
</reference>
<name>A0A1H9VZX3_9PSEU</name>
<evidence type="ECO:0000313" key="1">
    <source>
        <dbReference type="EMBL" id="SES27280.1"/>
    </source>
</evidence>
<dbReference type="AlphaFoldDB" id="A0A1H9VZX3"/>
<protein>
    <submittedName>
        <fullName evidence="1">Uncharacterized protein</fullName>
    </submittedName>
</protein>
<evidence type="ECO:0000313" key="2">
    <source>
        <dbReference type="Proteomes" id="UP000199051"/>
    </source>
</evidence>